<name>A0ABM8BV05_9MOLU</name>
<keyword evidence="1" id="KW-0175">Coiled coil</keyword>
<dbReference type="Proteomes" id="UP001163387">
    <property type="component" value="Chromosome"/>
</dbReference>
<dbReference type="RefSeq" id="WP_281749578.1">
    <property type="nucleotide sequence ID" value="NZ_AP026933.1"/>
</dbReference>
<evidence type="ECO:0000256" key="1">
    <source>
        <dbReference type="SAM" id="Coils"/>
    </source>
</evidence>
<proteinExistence type="predicted"/>
<evidence type="ECO:0000313" key="3">
    <source>
        <dbReference type="Proteomes" id="UP001163387"/>
    </source>
</evidence>
<evidence type="ECO:0000313" key="2">
    <source>
        <dbReference type="EMBL" id="BDT03698.1"/>
    </source>
</evidence>
<protein>
    <submittedName>
        <fullName evidence="2">Uncharacterized protein</fullName>
    </submittedName>
</protein>
<dbReference type="EMBL" id="AP026933">
    <property type="protein sequence ID" value="BDT03698.1"/>
    <property type="molecule type" value="Genomic_DNA"/>
</dbReference>
<gene>
    <name evidence="2" type="ORF">SHM_13440</name>
</gene>
<organism evidence="2 3">
    <name type="scientific">Spiroplasma ixodetis</name>
    <dbReference type="NCBI Taxonomy" id="2141"/>
    <lineage>
        <taxon>Bacteria</taxon>
        <taxon>Bacillati</taxon>
        <taxon>Mycoplasmatota</taxon>
        <taxon>Mollicutes</taxon>
        <taxon>Entomoplasmatales</taxon>
        <taxon>Spiroplasmataceae</taxon>
        <taxon>Spiroplasma</taxon>
    </lineage>
</organism>
<keyword evidence="3" id="KW-1185">Reference proteome</keyword>
<sequence length="146" mass="16974">MVEETANVLQYKTLGVVEFSKDNEIPPVKFVKKWIDDKVNNKQDKIDDLENKIFKDKAQKENIIDLLTNAFYLTNTLFDENEFYGTNTKNTKELGNKIHLKADGIVRILENKNIPQLETFYKTIIDAINELNKKFKSFKINSKGNV</sequence>
<feature type="coiled-coil region" evidence="1">
    <location>
        <begin position="32"/>
        <end position="59"/>
    </location>
</feature>
<accession>A0ABM8BV05</accession>
<reference evidence="2 3" key="1">
    <citation type="journal article" date="2022" name="Front. Microbiol.">
        <title>Male-killing mechanisms vary between Spiroplasma species.</title>
        <authorList>
            <person name="Arai H."/>
            <person name="Inoue M."/>
            <person name="Kageyama D."/>
        </authorList>
    </citation>
    <scope>NUCLEOTIDE SEQUENCE [LARGE SCALE GENOMIC DNA]</scope>
    <source>
        <strain evidence="3">sHm</strain>
    </source>
</reference>